<keyword evidence="1" id="KW-0732">Signal</keyword>
<gene>
    <name evidence="2" type="ORF">AKG95_07125</name>
</gene>
<evidence type="ECO:0008006" key="4">
    <source>
        <dbReference type="Google" id="ProtNLM"/>
    </source>
</evidence>
<dbReference type="Proteomes" id="UP000179840">
    <property type="component" value="Unassembled WGS sequence"/>
</dbReference>
<accession>A0A1S1U9W1</accession>
<organism evidence="2 3">
    <name type="scientific">Janthinobacterium lividum</name>
    <dbReference type="NCBI Taxonomy" id="29581"/>
    <lineage>
        <taxon>Bacteria</taxon>
        <taxon>Pseudomonadati</taxon>
        <taxon>Pseudomonadota</taxon>
        <taxon>Betaproteobacteria</taxon>
        <taxon>Burkholderiales</taxon>
        <taxon>Oxalobacteraceae</taxon>
        <taxon>Janthinobacterium</taxon>
    </lineage>
</organism>
<reference evidence="2 3" key="1">
    <citation type="submission" date="2015-06" db="EMBL/GenBank/DDBJ databases">
        <title>Draft genome sequencing of a biphenyl-degrading bacterium, Janthinobacterium lividum MEG1.</title>
        <authorList>
            <person name="Shimodaira J."/>
            <person name="Hatta T."/>
        </authorList>
    </citation>
    <scope>NUCLEOTIDE SEQUENCE [LARGE SCALE GENOMIC DNA]</scope>
    <source>
        <strain evidence="2 3">MEG1</strain>
    </source>
</reference>
<evidence type="ECO:0000256" key="1">
    <source>
        <dbReference type="SAM" id="SignalP"/>
    </source>
</evidence>
<comment type="caution">
    <text evidence="2">The sequence shown here is derived from an EMBL/GenBank/DDBJ whole genome shotgun (WGS) entry which is preliminary data.</text>
</comment>
<name>A0A1S1U9W1_9BURK</name>
<evidence type="ECO:0000313" key="2">
    <source>
        <dbReference type="EMBL" id="OHV97066.1"/>
    </source>
</evidence>
<proteinExistence type="predicted"/>
<feature type="chain" id="PRO_5010320257" description="Lipoprotein" evidence="1">
    <location>
        <begin position="21"/>
        <end position="88"/>
    </location>
</feature>
<dbReference type="AlphaFoldDB" id="A0A1S1U9W1"/>
<sequence length="88" mass="9432">MKWMLVLVLAGCGSAPLALQRVEVPVFTPCVKSVPQRPAYEFDQLAPGATDGEIVLALARDWPRGRKYEGELEAVIAGCTHSAADVGH</sequence>
<protein>
    <recommendedName>
        <fullName evidence="4">Lipoprotein</fullName>
    </recommendedName>
</protein>
<feature type="signal peptide" evidence="1">
    <location>
        <begin position="1"/>
        <end position="20"/>
    </location>
</feature>
<dbReference type="RefSeq" id="WP_071076205.1">
    <property type="nucleotide sequence ID" value="NZ_LFKP01000005.1"/>
</dbReference>
<dbReference type="EMBL" id="LFKP01000005">
    <property type="protein sequence ID" value="OHV97066.1"/>
    <property type="molecule type" value="Genomic_DNA"/>
</dbReference>
<evidence type="ECO:0000313" key="3">
    <source>
        <dbReference type="Proteomes" id="UP000179840"/>
    </source>
</evidence>